<dbReference type="Proteomes" id="UP000248887">
    <property type="component" value="Unassembled WGS sequence"/>
</dbReference>
<protein>
    <recommendedName>
        <fullName evidence="3">DUF4202 domain-containing protein</fullName>
    </recommendedName>
</protein>
<dbReference type="EMBL" id="QFQD01000024">
    <property type="protein sequence ID" value="PZQ83077.1"/>
    <property type="molecule type" value="Genomic_DNA"/>
</dbReference>
<organism evidence="1 2">
    <name type="scientific">Ancylobacter novellus</name>
    <name type="common">Thiobacillus novellus</name>
    <dbReference type="NCBI Taxonomy" id="921"/>
    <lineage>
        <taxon>Bacteria</taxon>
        <taxon>Pseudomonadati</taxon>
        <taxon>Pseudomonadota</taxon>
        <taxon>Alphaproteobacteria</taxon>
        <taxon>Hyphomicrobiales</taxon>
        <taxon>Xanthobacteraceae</taxon>
        <taxon>Ancylobacter</taxon>
    </lineage>
</organism>
<reference evidence="1 2" key="1">
    <citation type="submission" date="2017-08" db="EMBL/GenBank/DDBJ databases">
        <title>Infants hospitalized years apart are colonized by the same room-sourced microbial strains.</title>
        <authorList>
            <person name="Brooks B."/>
            <person name="Olm M.R."/>
            <person name="Firek B.A."/>
            <person name="Baker R."/>
            <person name="Thomas B.C."/>
            <person name="Morowitz M.J."/>
            <person name="Banfield J.F."/>
        </authorList>
    </citation>
    <scope>NUCLEOTIDE SEQUENCE [LARGE SCALE GENOMIC DNA]</scope>
    <source>
        <strain evidence="1">S2_005_001_R2_27</strain>
    </source>
</reference>
<evidence type="ECO:0000313" key="1">
    <source>
        <dbReference type="EMBL" id="PZQ83077.1"/>
    </source>
</evidence>
<gene>
    <name evidence="1" type="ORF">DI549_09335</name>
</gene>
<accession>A0A2W5SJM1</accession>
<dbReference type="AlphaFoldDB" id="A0A2W5SJM1"/>
<sequence>MENARSPIVSPSWDVPEGRYRDSQMTPLELAASAWLDGFYQLEHVLAAREWAIRLARAPSLELRFAALVHDAERFFPGGPSGTPQNGFDDPDYLFVHSTRSADIVDAWLAENDDTTSAAFRKRVRALILRHEIGGNREEDILQAADSLSFLSTFDWLVVSWVRDGHYTIAGAGEKLDWMLNRIRVPEARELALPFYVRIVTALERAKDDSVDTVGRRRQASDRAHLLGTGNATAV</sequence>
<name>A0A2W5SJM1_ANCNO</name>
<dbReference type="Gene3D" id="1.10.3210.10">
    <property type="entry name" value="Hypothetical protein af1432"/>
    <property type="match status" value="1"/>
</dbReference>
<dbReference type="SUPFAM" id="SSF109604">
    <property type="entry name" value="HD-domain/PDEase-like"/>
    <property type="match status" value="1"/>
</dbReference>
<proteinExistence type="predicted"/>
<comment type="caution">
    <text evidence="1">The sequence shown here is derived from an EMBL/GenBank/DDBJ whole genome shotgun (WGS) entry which is preliminary data.</text>
</comment>
<evidence type="ECO:0000313" key="2">
    <source>
        <dbReference type="Proteomes" id="UP000248887"/>
    </source>
</evidence>
<evidence type="ECO:0008006" key="3">
    <source>
        <dbReference type="Google" id="ProtNLM"/>
    </source>
</evidence>